<dbReference type="Gene3D" id="1.20.272.10">
    <property type="match status" value="1"/>
</dbReference>
<dbReference type="OrthoDB" id="9778364at2"/>
<keyword evidence="2" id="KW-0547">Nucleotide-binding</keyword>
<evidence type="ECO:0000259" key="4">
    <source>
        <dbReference type="SMART" id="SM00382"/>
    </source>
</evidence>
<dbReference type="GO" id="GO:0008047">
    <property type="term" value="F:enzyme activator activity"/>
    <property type="evidence" value="ECO:0007669"/>
    <property type="project" value="TreeGrafter"/>
</dbReference>
<gene>
    <name evidence="5" type="ORF">SAMN02745199_0718</name>
</gene>
<dbReference type="GO" id="GO:0017116">
    <property type="term" value="F:single-stranded DNA helicase activity"/>
    <property type="evidence" value="ECO:0007669"/>
    <property type="project" value="TreeGrafter"/>
</dbReference>
<protein>
    <submittedName>
        <fullName evidence="5">Putative ATPase</fullName>
    </submittedName>
</protein>
<dbReference type="GO" id="GO:0005524">
    <property type="term" value="F:ATP binding"/>
    <property type="evidence" value="ECO:0007669"/>
    <property type="project" value="UniProtKB-KW"/>
</dbReference>
<dbReference type="Pfam" id="PF12002">
    <property type="entry name" value="MgsA_C"/>
    <property type="match status" value="1"/>
</dbReference>
<dbReference type="CDD" id="cd00009">
    <property type="entry name" value="AAA"/>
    <property type="match status" value="1"/>
</dbReference>
<dbReference type="GO" id="GO:0000731">
    <property type="term" value="P:DNA synthesis involved in DNA repair"/>
    <property type="evidence" value="ECO:0007669"/>
    <property type="project" value="TreeGrafter"/>
</dbReference>
<dbReference type="InterPro" id="IPR003593">
    <property type="entry name" value="AAA+_ATPase"/>
</dbReference>
<dbReference type="InterPro" id="IPR032423">
    <property type="entry name" value="AAA_assoc_2"/>
</dbReference>
<dbReference type="InterPro" id="IPR021886">
    <property type="entry name" value="MgsA_C"/>
</dbReference>
<dbReference type="Gene3D" id="3.40.50.300">
    <property type="entry name" value="P-loop containing nucleotide triphosphate hydrolases"/>
    <property type="match status" value="1"/>
</dbReference>
<dbReference type="GO" id="GO:0016887">
    <property type="term" value="F:ATP hydrolysis activity"/>
    <property type="evidence" value="ECO:0007669"/>
    <property type="project" value="InterPro"/>
</dbReference>
<dbReference type="SMART" id="SM00382">
    <property type="entry name" value="AAA"/>
    <property type="match status" value="1"/>
</dbReference>
<reference evidence="6" key="1">
    <citation type="submission" date="2016-11" db="EMBL/GenBank/DDBJ databases">
        <authorList>
            <person name="Varghese N."/>
            <person name="Submissions S."/>
        </authorList>
    </citation>
    <scope>NUCLEOTIDE SEQUENCE [LARGE SCALE GENOMIC DNA]</scope>
    <source>
        <strain evidence="6">DSM 15807</strain>
    </source>
</reference>
<accession>A0A1M5RZA9</accession>
<comment type="similarity">
    <text evidence="1">Belongs to the AAA ATPase family. RarA/MGS1/WRNIP1 subfamily.</text>
</comment>
<dbReference type="InterPro" id="IPR008921">
    <property type="entry name" value="DNA_pol3_clamp-load_cplx_C"/>
</dbReference>
<dbReference type="Proteomes" id="UP000242592">
    <property type="component" value="Unassembled WGS sequence"/>
</dbReference>
<evidence type="ECO:0000313" key="6">
    <source>
        <dbReference type="Proteomes" id="UP000242592"/>
    </source>
</evidence>
<sequence>MNGLNEILRPKTFEDIVGQEHILGKGAFLRLAIENRKIYSMIFYGPPGCGKSSTMELINTYTDYEVYHFNGAFASVKEIKKILEYAKKVKEIKKILLFVDEIHRFNKKQQDIFLPGIEAGDYVLIGATTENPYKMINEALLSRVRIIAFKKLSKENIVTLLRKASEIQKISLTDEAEEFVSKVSNGDARFAINLYEVLSFIAKSEGKNTIDKSILELYSGEEKYVFNEKEHYNLASAFIKSIRGSDPDAALYYLARMLEEGEDPRFIARRLIILASEDIGLADPMALVIAASTAYAVEYVGLPECVLNLSECVIYLSTAPKSNSATVAIGKAREIAKETKDIKVPRHLLNFPGSGYIYPHDYGGFVRKSYLPKELSDKIFYFPKSIGKEKRIKEIVETLWKGVKDYGSVIKTESKKYDD</sequence>
<dbReference type="FunFam" id="1.20.272.10:FF:000001">
    <property type="entry name" value="Putative AAA family ATPase"/>
    <property type="match status" value="1"/>
</dbReference>
<name>A0A1M5RZA9_9BACT</name>
<dbReference type="InterPro" id="IPR027417">
    <property type="entry name" value="P-loop_NTPase"/>
</dbReference>
<evidence type="ECO:0000256" key="3">
    <source>
        <dbReference type="ARBA" id="ARBA00022840"/>
    </source>
</evidence>
<proteinExistence type="inferred from homology"/>
<dbReference type="GO" id="GO:0003677">
    <property type="term" value="F:DNA binding"/>
    <property type="evidence" value="ECO:0007669"/>
    <property type="project" value="InterPro"/>
</dbReference>
<dbReference type="GO" id="GO:0006261">
    <property type="term" value="P:DNA-templated DNA replication"/>
    <property type="evidence" value="ECO:0007669"/>
    <property type="project" value="TreeGrafter"/>
</dbReference>
<evidence type="ECO:0000313" key="5">
    <source>
        <dbReference type="EMBL" id="SHH31692.1"/>
    </source>
</evidence>
<dbReference type="STRING" id="1123380.SAMN02745199_0718"/>
<organism evidence="5 6">
    <name type="scientific">Thermosipho atlanticus DSM 15807</name>
    <dbReference type="NCBI Taxonomy" id="1123380"/>
    <lineage>
        <taxon>Bacteria</taxon>
        <taxon>Thermotogati</taxon>
        <taxon>Thermotogota</taxon>
        <taxon>Thermotogae</taxon>
        <taxon>Thermotogales</taxon>
        <taxon>Fervidobacteriaceae</taxon>
        <taxon>Thermosipho</taxon>
    </lineage>
</organism>
<dbReference type="Gene3D" id="1.10.8.60">
    <property type="match status" value="1"/>
</dbReference>
<dbReference type="PANTHER" id="PTHR13779">
    <property type="entry name" value="WERNER HELICASE-INTERACTING PROTEIN 1 FAMILY MEMBER"/>
    <property type="match status" value="1"/>
</dbReference>
<dbReference type="RefSeq" id="WP_073072292.1">
    <property type="nucleotide sequence ID" value="NZ_FQXN01000002.1"/>
</dbReference>
<dbReference type="Gene3D" id="1.10.3710.10">
    <property type="entry name" value="DNA polymerase III clamp loader subunits, C-terminal domain"/>
    <property type="match status" value="1"/>
</dbReference>
<evidence type="ECO:0000256" key="2">
    <source>
        <dbReference type="ARBA" id="ARBA00022741"/>
    </source>
</evidence>
<dbReference type="Pfam" id="PF16193">
    <property type="entry name" value="AAA_assoc_2"/>
    <property type="match status" value="1"/>
</dbReference>
<dbReference type="CDD" id="cd18139">
    <property type="entry name" value="HLD_clamp_RarA"/>
    <property type="match status" value="1"/>
</dbReference>
<dbReference type="SUPFAM" id="SSF48019">
    <property type="entry name" value="post-AAA+ oligomerization domain-like"/>
    <property type="match status" value="1"/>
</dbReference>
<dbReference type="InterPro" id="IPR051314">
    <property type="entry name" value="AAA_ATPase_RarA/MGS1/WRNIP1"/>
</dbReference>
<dbReference type="PANTHER" id="PTHR13779:SF7">
    <property type="entry name" value="ATPASE WRNIP1"/>
    <property type="match status" value="1"/>
</dbReference>
<dbReference type="SUPFAM" id="SSF52540">
    <property type="entry name" value="P-loop containing nucleoside triphosphate hydrolases"/>
    <property type="match status" value="1"/>
</dbReference>
<keyword evidence="6" id="KW-1185">Reference proteome</keyword>
<feature type="domain" description="AAA+ ATPase" evidence="4">
    <location>
        <begin position="37"/>
        <end position="152"/>
    </location>
</feature>
<evidence type="ECO:0000256" key="1">
    <source>
        <dbReference type="ARBA" id="ARBA00008959"/>
    </source>
</evidence>
<keyword evidence="3" id="KW-0067">ATP-binding</keyword>
<dbReference type="EMBL" id="FQXN01000002">
    <property type="protein sequence ID" value="SHH31692.1"/>
    <property type="molecule type" value="Genomic_DNA"/>
</dbReference>
<dbReference type="InterPro" id="IPR003959">
    <property type="entry name" value="ATPase_AAA_core"/>
</dbReference>
<dbReference type="AlphaFoldDB" id="A0A1M5RZA9"/>
<dbReference type="Pfam" id="PF00004">
    <property type="entry name" value="AAA"/>
    <property type="match status" value="1"/>
</dbReference>